<evidence type="ECO:0000259" key="10">
    <source>
        <dbReference type="Pfam" id="PF00728"/>
    </source>
</evidence>
<dbReference type="SUPFAM" id="SSF55545">
    <property type="entry name" value="beta-N-acetylhexosaminidase-like domain"/>
    <property type="match status" value="1"/>
</dbReference>
<feature type="signal peptide" evidence="9">
    <location>
        <begin position="1"/>
        <end position="26"/>
    </location>
</feature>
<evidence type="ECO:0000256" key="4">
    <source>
        <dbReference type="ARBA" id="ARBA00022801"/>
    </source>
</evidence>
<dbReference type="Gene3D" id="3.20.20.80">
    <property type="entry name" value="Glycosidases"/>
    <property type="match status" value="1"/>
</dbReference>
<keyword evidence="13" id="KW-1185">Reference proteome</keyword>
<comment type="similarity">
    <text evidence="2 7">Belongs to the glycosyl hydrolase 20 family.</text>
</comment>
<dbReference type="InterPro" id="IPR015883">
    <property type="entry name" value="Glyco_hydro_20_cat"/>
</dbReference>
<comment type="catalytic activity">
    <reaction evidence="1 7">
        <text>Hydrolysis of terminal non-reducing N-acetyl-D-hexosamine residues in N-acetyl-beta-D-hexosaminides.</text>
        <dbReference type="EC" id="3.2.1.52"/>
    </reaction>
</comment>
<dbReference type="PIRSF" id="PIRSF001093">
    <property type="entry name" value="B-hxosamndse_ab_euk"/>
    <property type="match status" value="1"/>
</dbReference>
<keyword evidence="5" id="KW-0325">Glycoprotein</keyword>
<organism evidence="12 13">
    <name type="scientific">Dendrobium nobile</name>
    <name type="common">Orchid</name>
    <dbReference type="NCBI Taxonomy" id="94219"/>
    <lineage>
        <taxon>Eukaryota</taxon>
        <taxon>Viridiplantae</taxon>
        <taxon>Streptophyta</taxon>
        <taxon>Embryophyta</taxon>
        <taxon>Tracheophyta</taxon>
        <taxon>Spermatophyta</taxon>
        <taxon>Magnoliopsida</taxon>
        <taxon>Liliopsida</taxon>
        <taxon>Asparagales</taxon>
        <taxon>Orchidaceae</taxon>
        <taxon>Epidendroideae</taxon>
        <taxon>Malaxideae</taxon>
        <taxon>Dendrobiinae</taxon>
        <taxon>Dendrobium</taxon>
    </lineage>
</organism>
<dbReference type="GO" id="GO:0004563">
    <property type="term" value="F:beta-N-acetylhexosaminidase activity"/>
    <property type="evidence" value="ECO:0007669"/>
    <property type="project" value="UniProtKB-EC"/>
</dbReference>
<proteinExistence type="inferred from homology"/>
<dbReference type="GO" id="GO:0030203">
    <property type="term" value="P:glycosaminoglycan metabolic process"/>
    <property type="evidence" value="ECO:0007669"/>
    <property type="project" value="TreeGrafter"/>
</dbReference>
<dbReference type="OrthoDB" id="428480at2759"/>
<comment type="caution">
    <text evidence="12">The sequence shown here is derived from an EMBL/GenBank/DDBJ whole genome shotgun (WGS) entry which is preliminary data.</text>
</comment>
<dbReference type="GO" id="GO:0016020">
    <property type="term" value="C:membrane"/>
    <property type="evidence" value="ECO:0007669"/>
    <property type="project" value="TreeGrafter"/>
</dbReference>
<dbReference type="FunFam" id="3.20.20.80:FF:000063">
    <property type="entry name" value="Beta-hexosaminidase"/>
    <property type="match status" value="1"/>
</dbReference>
<dbReference type="Pfam" id="PF00728">
    <property type="entry name" value="Glyco_hydro_20"/>
    <property type="match status" value="1"/>
</dbReference>
<evidence type="ECO:0000256" key="9">
    <source>
        <dbReference type="SAM" id="SignalP"/>
    </source>
</evidence>
<evidence type="ECO:0000256" key="3">
    <source>
        <dbReference type="ARBA" id="ARBA00022729"/>
    </source>
</evidence>
<feature type="active site" description="Proton donor" evidence="8">
    <location>
        <position position="337"/>
    </location>
</feature>
<dbReference type="SUPFAM" id="SSF51445">
    <property type="entry name" value="(Trans)glycosidases"/>
    <property type="match status" value="1"/>
</dbReference>
<evidence type="ECO:0000259" key="11">
    <source>
        <dbReference type="Pfam" id="PF14845"/>
    </source>
</evidence>
<feature type="domain" description="Glycoside hydrolase family 20 catalytic" evidence="10">
    <location>
        <begin position="170"/>
        <end position="518"/>
    </location>
</feature>
<evidence type="ECO:0000256" key="8">
    <source>
        <dbReference type="PIRSR" id="PIRSR001093-1"/>
    </source>
</evidence>
<dbReference type="Gene3D" id="3.30.379.10">
    <property type="entry name" value="Chitobiase/beta-hexosaminidase domain 2-like"/>
    <property type="match status" value="1"/>
</dbReference>
<evidence type="ECO:0000256" key="1">
    <source>
        <dbReference type="ARBA" id="ARBA00001231"/>
    </source>
</evidence>
<feature type="domain" description="Beta-hexosaminidase eukaryotic type N-terminal" evidence="11">
    <location>
        <begin position="31"/>
        <end position="150"/>
    </location>
</feature>
<name>A0A8T3AQJ2_DENNO</name>
<gene>
    <name evidence="12" type="ORF">KFK09_021223</name>
</gene>
<dbReference type="SMR" id="A0A8T3AQJ2"/>
<dbReference type="GO" id="GO:0005975">
    <property type="term" value="P:carbohydrate metabolic process"/>
    <property type="evidence" value="ECO:0007669"/>
    <property type="project" value="InterPro"/>
</dbReference>
<dbReference type="InterPro" id="IPR029019">
    <property type="entry name" value="HEX_eukaryotic_N"/>
</dbReference>
<dbReference type="Pfam" id="PF14845">
    <property type="entry name" value="Glycohydro_20b2"/>
    <property type="match status" value="1"/>
</dbReference>
<reference evidence="12" key="1">
    <citation type="journal article" date="2022" name="Front. Genet.">
        <title>Chromosome-Scale Assembly of the Dendrobium nobile Genome Provides Insights Into the Molecular Mechanism of the Biosynthesis of the Medicinal Active Ingredient of Dendrobium.</title>
        <authorList>
            <person name="Xu Q."/>
            <person name="Niu S.-C."/>
            <person name="Li K.-L."/>
            <person name="Zheng P.-J."/>
            <person name="Zhang X.-J."/>
            <person name="Jia Y."/>
            <person name="Liu Y."/>
            <person name="Niu Y.-X."/>
            <person name="Yu L.-H."/>
            <person name="Chen D.-F."/>
            <person name="Zhang G.-Q."/>
        </authorList>
    </citation>
    <scope>NUCLEOTIDE SEQUENCE</scope>
    <source>
        <tissue evidence="12">Leaf</tissue>
    </source>
</reference>
<keyword evidence="3 9" id="KW-0732">Signal</keyword>
<evidence type="ECO:0000256" key="7">
    <source>
        <dbReference type="PIRNR" id="PIRNR001093"/>
    </source>
</evidence>
<evidence type="ECO:0000313" key="12">
    <source>
        <dbReference type="EMBL" id="KAI0497982.1"/>
    </source>
</evidence>
<sequence>MSKSANPLLAFVFFLHFSLVISTSHAFPLPLWPLPTGVSYPNPISIPISPSFHILTPNLHPGRHLLSAINRYTRLLLSEHFIPFVPPSIPLSPYSPLLSLSLSISHPSSPLLPSTNESYTLSISSTSGLALISADTPWGAIRALETFSQLTWGNPPVIAADIFIADQPIFEHRGLMLDTSRSYFPVRDLKRLIGAMAANKMNVFHWHITDAQSFPIELPSEPELAEKGAYGPEMRYSVEDVRDLVEFALNHGVRIVPEIDSPGHTGSWAGAHPDIVTCANMFWLPDGPDNWSTRLASEPGTGQLNPLHPKTYSVLRHIFTDLASLFPDPFIHAGADEIAPSCWSTDPTIRSYLAAGKTLSSLLSTFINSSHPLITSLNRTAIYWEDVLLNAEVNVPGSLLPPSTTILQTWNNGPNNTKLIVSAGYRAIVSSSDFYYLDCGHGDFPGNDSSGGVSWCGPFKTWQMIYNYDILEGIEEEEEARLVLGGEVTLWTEQADGEVLDGRVWPRAAAMAEALWSGNRDETGRKRYAEATDRLNGWRERMVWRGIKAEPIQPLWCRKNPGMCNLVK</sequence>
<dbReference type="PANTHER" id="PTHR22600">
    <property type="entry name" value="BETA-HEXOSAMINIDASE"/>
    <property type="match status" value="1"/>
</dbReference>
<dbReference type="InterPro" id="IPR025705">
    <property type="entry name" value="Beta_hexosaminidase_sua/sub"/>
</dbReference>
<dbReference type="InterPro" id="IPR029018">
    <property type="entry name" value="Hex-like_dom2"/>
</dbReference>
<keyword evidence="6 7" id="KW-0326">Glycosidase</keyword>
<dbReference type="CDD" id="cd06562">
    <property type="entry name" value="GH20_HexA_HexB-like"/>
    <property type="match status" value="1"/>
</dbReference>
<dbReference type="Proteomes" id="UP000829196">
    <property type="component" value="Unassembled WGS sequence"/>
</dbReference>
<dbReference type="EMBL" id="JAGYWB010000015">
    <property type="protein sequence ID" value="KAI0497982.1"/>
    <property type="molecule type" value="Genomic_DNA"/>
</dbReference>
<dbReference type="EC" id="3.2.1.52" evidence="7"/>
<dbReference type="AlphaFoldDB" id="A0A8T3AQJ2"/>
<protein>
    <recommendedName>
        <fullName evidence="7">Beta-hexosaminidase</fullName>
        <ecNumber evidence="7">3.2.1.52</ecNumber>
    </recommendedName>
</protein>
<feature type="chain" id="PRO_5035923871" description="Beta-hexosaminidase" evidence="9">
    <location>
        <begin position="27"/>
        <end position="568"/>
    </location>
</feature>
<evidence type="ECO:0000313" key="13">
    <source>
        <dbReference type="Proteomes" id="UP000829196"/>
    </source>
</evidence>
<dbReference type="InterPro" id="IPR017853">
    <property type="entry name" value="GH"/>
</dbReference>
<accession>A0A8T3AQJ2</accession>
<dbReference type="PRINTS" id="PR00738">
    <property type="entry name" value="GLHYDRLASE20"/>
</dbReference>
<evidence type="ECO:0000256" key="6">
    <source>
        <dbReference type="ARBA" id="ARBA00023295"/>
    </source>
</evidence>
<evidence type="ECO:0000256" key="2">
    <source>
        <dbReference type="ARBA" id="ARBA00006285"/>
    </source>
</evidence>
<dbReference type="PANTHER" id="PTHR22600:SF26">
    <property type="entry name" value="BETA-N-ACETYLHEXOSAMINIDASE"/>
    <property type="match status" value="1"/>
</dbReference>
<keyword evidence="4 7" id="KW-0378">Hydrolase</keyword>
<evidence type="ECO:0000256" key="5">
    <source>
        <dbReference type="ARBA" id="ARBA00023180"/>
    </source>
</evidence>